<keyword evidence="7" id="KW-1185">Reference proteome</keyword>
<dbReference type="Pfam" id="PF13604">
    <property type="entry name" value="AAA_30"/>
    <property type="match status" value="1"/>
</dbReference>
<dbReference type="Gene3D" id="3.30.930.30">
    <property type="match status" value="1"/>
</dbReference>
<gene>
    <name evidence="6" type="primary">traA</name>
    <name evidence="6" type="ORF">F3W84_10715</name>
</gene>
<dbReference type="InterPro" id="IPR027417">
    <property type="entry name" value="P-loop_NTPase"/>
</dbReference>
<reference evidence="6 7" key="1">
    <citation type="submission" date="2019-09" db="EMBL/GenBank/DDBJ databases">
        <title>Biological control of the noxious weed angled onion (Allium triquetrum) thwarted by endophytic bacteria in Victoria, Australia.</title>
        <authorList>
            <person name="Tehranchian P."/>
            <person name="Adair R.J."/>
            <person name="Van T.H."/>
            <person name="Morrison P.D."/>
            <person name="Williams H."/>
            <person name="Lawrie A.C."/>
        </authorList>
    </citation>
    <scope>NUCLEOTIDE SEQUENCE [LARGE SCALE GENOMIC DNA]</scope>
    <source>
        <strain evidence="6 7">RPTAtOch1</strain>
    </source>
</reference>
<evidence type="ECO:0000313" key="7">
    <source>
        <dbReference type="Proteomes" id="UP000327108"/>
    </source>
</evidence>
<accession>A0A5N1JW57</accession>
<feature type="domain" description="MobA/MobL protein" evidence="5">
    <location>
        <begin position="17"/>
        <end position="241"/>
    </location>
</feature>
<sequence length="1248" mass="139451">MAIYHLTLKNISAGKGQSAVAAIAYRRGAVIVNEATGERKDFSRKPHIAHTEFVIPPNAPGWVKALRALPDHLPSQKFWSQVEHANGRLNAHYADEIEIALPREFAIKHNVELVRAFVAEQLSTRGLVADWAYHDIPDNPHVHILVQTRPLTETGFGPVAQPSGQDDDSVHRKANGKIDYRRFGLGKFDLIPIRAAWATVLNRHLALQGLDIRMDHRSFKDQGLPLLPSDHIGVSATAIDRLGGISERVARNKAIALINEQRVLNNPELILEKLGQQQSVFSNRDIAGEVFRYTESREAYQQVKLRIGASEKLIAIRAPIYDCASNKEIQPALYTTQSVFETEYRLLDSVRKLAGKTTFYVPEKRLQQAQSAFERQAGYSLSEQQKAVLRYVSGARAIAAVVGFAGAGKSSVMHVIRQAYRANGCQIFGAALAGVAVDELRRASGIDSRTVCSWIVSWAKGKRLLKPGDVFILDEAGMVSSQQMLAITEQVRRADAKLILLGDHRQLQPIMSGAAFRGIAEELGYRELTGIRRQRRRQHRKASLLLATGKTNAALALYQRLGNFSYAATKTLSQDALIRDWTDCFRHGEDVLILCHRNSDVDRLNAKAREALKAHGALQNAFNVITEKGSKFFAIGDRVVCLRSDWKTGLRNGTNATITAYQAATGLMTITTQQGTRVQFSVGHYNAFDHGYAQTIHKSQGKTVRHTLVYLSKSMDAQLTYVALTRHRSGLHLYADREEFVDRAALQQALSRDRRKAVSFQHCHSQDYGDALRGFMQRRNIGTENDWRLALQKIITHWKNRLHLAGIRLKGVEEKLQAFIRRQQSCSTAQIALDNHRPIQRERRSSDASAPSRQAYLPMPDRVRQVAAHIKQAIDHADRVDTKTAQLSLWQTCRHAVSDGPQAQKVSCYLDALGALLLPSAAVASGPCFDRCRLKSLLSCFHERDRAQVESDWPAIYYLSRARLLVTQAEIAHVPVSQRAERPLIEACDASTVQSHQAERPLIPALIFEESVRDVASRLTVQDADLGELEQLARKNLAQCFRNPVAVADLLINHIRARGTLAPHQQALQRRPADFGDHLAKTGILGWPSRQRIVAQASLRISVSALENYAQRFTQLMQSFMASELEFREKMRQPIADLSPRARDLLARVEVENQDLLALVMTTKGACAHREAQAFLAQIGARFGACNPVDGERFQRVAAMLEPQAAARLALRVKTAQSLHHLVAWQSRAERLHEDHCQQTDACQTIDL</sequence>
<evidence type="ECO:0000256" key="1">
    <source>
        <dbReference type="ARBA" id="ARBA00010873"/>
    </source>
</evidence>
<organism evidence="6 7">
    <name type="scientific">Ochrobactrum quorumnocens</name>
    <dbReference type="NCBI Taxonomy" id="271865"/>
    <lineage>
        <taxon>Bacteria</taxon>
        <taxon>Pseudomonadati</taxon>
        <taxon>Pseudomonadota</taxon>
        <taxon>Alphaproteobacteria</taxon>
        <taxon>Hyphomicrobiales</taxon>
        <taxon>Brucellaceae</taxon>
        <taxon>Brucella/Ochrobactrum group</taxon>
        <taxon>Ochrobactrum</taxon>
    </lineage>
</organism>
<dbReference type="EMBL" id="VYXQ01000008">
    <property type="protein sequence ID" value="KAA9368352.1"/>
    <property type="molecule type" value="Genomic_DNA"/>
</dbReference>
<dbReference type="Gene3D" id="3.40.50.300">
    <property type="entry name" value="P-loop containing nucleotide triphosphate hydrolases"/>
    <property type="match status" value="2"/>
</dbReference>
<dbReference type="AlphaFoldDB" id="A0A5N1JW57"/>
<dbReference type="CDD" id="cd18809">
    <property type="entry name" value="SF1_C_RecD"/>
    <property type="match status" value="1"/>
</dbReference>
<dbReference type="SUPFAM" id="SSF52540">
    <property type="entry name" value="P-loop containing nucleoside triphosphate hydrolases"/>
    <property type="match status" value="2"/>
</dbReference>
<proteinExistence type="inferred from homology"/>
<dbReference type="Proteomes" id="UP000327108">
    <property type="component" value="Unassembled WGS sequence"/>
</dbReference>
<dbReference type="Pfam" id="PF03389">
    <property type="entry name" value="MobA_MobL"/>
    <property type="match status" value="1"/>
</dbReference>
<dbReference type="PANTHER" id="PTHR43788">
    <property type="entry name" value="DNA2/NAM7 HELICASE FAMILY MEMBER"/>
    <property type="match status" value="1"/>
</dbReference>
<dbReference type="RefSeq" id="WP_151093468.1">
    <property type="nucleotide sequence ID" value="NZ_VYXQ01000008.1"/>
</dbReference>
<comment type="caution">
    <text evidence="6">The sequence shown here is derived from an EMBL/GenBank/DDBJ whole genome shotgun (WGS) entry which is preliminary data.</text>
</comment>
<dbReference type="Pfam" id="PF01443">
    <property type="entry name" value="Viral_helicase1"/>
    <property type="match status" value="1"/>
</dbReference>
<evidence type="ECO:0000313" key="6">
    <source>
        <dbReference type="EMBL" id="KAA9368352.1"/>
    </source>
</evidence>
<feature type="region of interest" description="Disordered" evidence="3">
    <location>
        <begin position="831"/>
        <end position="855"/>
    </location>
</feature>
<dbReference type="NCBIfam" id="TIGR02768">
    <property type="entry name" value="TraA_Ti"/>
    <property type="match status" value="1"/>
</dbReference>
<evidence type="ECO:0000259" key="5">
    <source>
        <dbReference type="Pfam" id="PF03389"/>
    </source>
</evidence>
<dbReference type="InterPro" id="IPR050534">
    <property type="entry name" value="Coronavir_polyprotein_1ab"/>
</dbReference>
<feature type="compositionally biased region" description="Basic and acidic residues" evidence="3">
    <location>
        <begin position="834"/>
        <end position="846"/>
    </location>
</feature>
<dbReference type="InterPro" id="IPR014136">
    <property type="entry name" value="TraA_Ti"/>
</dbReference>
<dbReference type="InterPro" id="IPR005053">
    <property type="entry name" value="MobA_MobL"/>
</dbReference>
<protein>
    <submittedName>
        <fullName evidence="6">Ti-type conjugative transfer relaxase TraA</fullName>
    </submittedName>
</protein>
<evidence type="ECO:0000256" key="2">
    <source>
        <dbReference type="ARBA" id="ARBA00022971"/>
    </source>
</evidence>
<dbReference type="GO" id="GO:0005524">
    <property type="term" value="F:ATP binding"/>
    <property type="evidence" value="ECO:0007669"/>
    <property type="project" value="InterPro"/>
</dbReference>
<name>A0A5N1JW57_9HYPH</name>
<evidence type="ECO:0000256" key="3">
    <source>
        <dbReference type="SAM" id="MobiDB-lite"/>
    </source>
</evidence>
<feature type="domain" description="(+)RNA virus helicase C-terminal" evidence="4">
    <location>
        <begin position="687"/>
        <end position="734"/>
    </location>
</feature>
<dbReference type="CDD" id="cd17933">
    <property type="entry name" value="DEXSc_RecD-like"/>
    <property type="match status" value="1"/>
</dbReference>
<keyword evidence="2" id="KW-0184">Conjugation</keyword>
<comment type="similarity">
    <text evidence="1">Belongs to the MobA/MobL family.</text>
</comment>
<evidence type="ECO:0000259" key="4">
    <source>
        <dbReference type="Pfam" id="PF01443"/>
    </source>
</evidence>
<dbReference type="InterPro" id="IPR027351">
    <property type="entry name" value="(+)RNA_virus_helicase_core_dom"/>
</dbReference>
<dbReference type="Gene3D" id="2.30.30.940">
    <property type="match status" value="1"/>
</dbReference>